<dbReference type="PANTHER" id="PTHR10039:SF10">
    <property type="entry name" value="NACHT DOMAIN-CONTAINING PROTEIN"/>
    <property type="match status" value="1"/>
</dbReference>
<feature type="domain" description="Nephrocystin 3-like N-terminal" evidence="3">
    <location>
        <begin position="1126"/>
        <end position="1198"/>
    </location>
</feature>
<evidence type="ECO:0000313" key="5">
    <source>
        <dbReference type="Proteomes" id="UP000290540"/>
    </source>
</evidence>
<proteinExistence type="predicted"/>
<organism evidence="4 5">
    <name type="scientific">Fusarium oxysporum f. sp. narcissi</name>
    <dbReference type="NCBI Taxonomy" id="451672"/>
    <lineage>
        <taxon>Eukaryota</taxon>
        <taxon>Fungi</taxon>
        <taxon>Dikarya</taxon>
        <taxon>Ascomycota</taxon>
        <taxon>Pezizomycotina</taxon>
        <taxon>Sordariomycetes</taxon>
        <taxon>Hypocreomycetidae</taxon>
        <taxon>Hypocreales</taxon>
        <taxon>Nectriaceae</taxon>
        <taxon>Fusarium</taxon>
        <taxon>Fusarium oxysporum species complex</taxon>
    </lineage>
</organism>
<feature type="compositionally biased region" description="Basic and acidic residues" evidence="2">
    <location>
        <begin position="230"/>
        <end position="250"/>
    </location>
</feature>
<comment type="caution">
    <text evidence="4">The sequence shown here is derived from an EMBL/GenBank/DDBJ whole genome shotgun (WGS) entry which is preliminary data.</text>
</comment>
<feature type="compositionally biased region" description="Basic and acidic residues" evidence="2">
    <location>
        <begin position="185"/>
        <end position="195"/>
    </location>
</feature>
<feature type="compositionally biased region" description="Acidic residues" evidence="2">
    <location>
        <begin position="201"/>
        <end position="229"/>
    </location>
</feature>
<dbReference type="AlphaFoldDB" id="A0A4Q2V143"/>
<name>A0A4Q2V143_FUSOX</name>
<dbReference type="Proteomes" id="UP000290540">
    <property type="component" value="Unassembled WGS sequence"/>
</dbReference>
<reference evidence="4 5" key="1">
    <citation type="submission" date="2016-12" db="EMBL/GenBank/DDBJ databases">
        <title>Draft genome sequence of Fusarium oxysporum causing rot on Narcissus.</title>
        <authorList>
            <person name="Armitage A.D."/>
            <person name="Taylor A."/>
            <person name="Clarkson J.P."/>
            <person name="Harrison R.J."/>
            <person name="Jackson A.C."/>
        </authorList>
    </citation>
    <scope>NUCLEOTIDE SEQUENCE [LARGE SCALE GENOMIC DNA]</scope>
    <source>
        <strain evidence="4 5">N139</strain>
    </source>
</reference>
<protein>
    <recommendedName>
        <fullName evidence="3">Nephrocystin 3-like N-terminal domain-containing protein</fullName>
    </recommendedName>
</protein>
<evidence type="ECO:0000256" key="1">
    <source>
        <dbReference type="ARBA" id="ARBA00022737"/>
    </source>
</evidence>
<feature type="region of interest" description="Disordered" evidence="2">
    <location>
        <begin position="185"/>
        <end position="253"/>
    </location>
</feature>
<sequence length="1242" mass="140978">MTTTAPAPSAGMTAFALQTPWLDRTGWDRTYSNKGGQEYFVGSGKVYGLEDDIVSPGEDEDRIACLVRLVDVVMSRCDETARKTSRHILCWLRSNQASSIYGKPFTLVQSSSTSKYRLLLKRCLAMVCRIYRLHPDRRIKVAGLALSRKQLQFLDAIWTHEALGDLAALNERIGRHKCQVDHAQEVAGGHRESHSENTNTEGEEEDDDEEDEEESEKDEEEGEGEEEGEDSNHDYDHDQEVEEGSDKQENDGGFTAWLEDLGEITEEEDDQMEEEAGAARGSPEELVELLFGLTLAIATQPVINGQPQTTVLIYFSGILGFSLSPGGGAFLPARSYTSNLSGLVYILRLVLLEYALPLRAYPTLALQRRPRMGQLKRLQPIRRQYMVMESQSPMEELLSLRNYGQVISRSDTPAYLLRWSANGQAVSFGDKISISMGQFRRLPEHFIKEAARLCNEMMFSWDPVINLSNITDDMTNNKEGFSFVLHPKNKLDTAYLELLHRTSRAHRNSLVHGGNWDWNAIFQYFKRDEALLSAILGGMFCTGGQLPRCTEVLSLLCCNGELHPRGIYVYDRSMIYITRHHKAKKATNREFIVARFLPAQLGHILYKYLVYIRPFINMLHRERWSGTSSEAAESPLLFREGAALSSRSWQTGRLTSILKGTTSLVWGEPVNSRQFRQICIGITEKHVREVYQSFNRFDDCSADASRNVTFAWQSGHRPLQRAATYGLDGAFPTKLQPQLLELYRWASTRWHEFLHLPSFSVHTPTADNPFHWNFQSSAHAAGSNGGDADRGYRASTPIEVVSSPSTYCTNYPPYQVLIHEIVARARNAALSRQIRWFNNTIPGDQAPQRTAEPPTMSTLLARIVPLKPEIRLAQAIKQFEMDLSDEQKAAFHSNKRQSCHSPPNIHDVMRLTAEIDRRVAGNVGGGRCFGTRLVNVLEAVQQFAALGDIVVGGSQNMIACGVWSLVRMTLLMLVNASSWFDKLSELFMTVGRSAPRYQAMTLLYPRSRKLQSYLSEYFLVVVRICHDLLKLTRKSMFAQFVSLMTESDMSSYRSDFDLWANAIKEEMNLLMAQQLQEQSRHLVSISKTSGAESYRKKLEDRHRILNSCSTYDYQTTWKEIRRCGNTSWFTQQREYQDWKGRSESCTLLYSGGLGSGKSISLANMVDDLNLNRKDNLPVAYFFCRHDVPEGNYYTGVTKWLHRRHSYTGVAFMASDSLFFPSTHRYIHAKAVKAAPLTSPRFW</sequence>
<evidence type="ECO:0000313" key="4">
    <source>
        <dbReference type="EMBL" id="RYC79820.1"/>
    </source>
</evidence>
<dbReference type="Pfam" id="PF24883">
    <property type="entry name" value="NPHP3_N"/>
    <property type="match status" value="1"/>
</dbReference>
<dbReference type="PANTHER" id="PTHR10039">
    <property type="entry name" value="AMELOGENIN"/>
    <property type="match status" value="1"/>
</dbReference>
<dbReference type="EMBL" id="MQTW01000505">
    <property type="protein sequence ID" value="RYC79820.1"/>
    <property type="molecule type" value="Genomic_DNA"/>
</dbReference>
<dbReference type="InterPro" id="IPR056884">
    <property type="entry name" value="NPHP3-like_N"/>
</dbReference>
<evidence type="ECO:0000259" key="3">
    <source>
        <dbReference type="Pfam" id="PF24883"/>
    </source>
</evidence>
<keyword evidence="1" id="KW-0677">Repeat</keyword>
<gene>
    <name evidence="4" type="ORF">BFJ63_vAg17298</name>
</gene>
<evidence type="ECO:0000256" key="2">
    <source>
        <dbReference type="SAM" id="MobiDB-lite"/>
    </source>
</evidence>
<accession>A0A4Q2V143</accession>